<organism evidence="1">
    <name type="scientific">Absidia glauca</name>
    <name type="common">Pin mould</name>
    <dbReference type="NCBI Taxonomy" id="4829"/>
    <lineage>
        <taxon>Eukaryota</taxon>
        <taxon>Fungi</taxon>
        <taxon>Fungi incertae sedis</taxon>
        <taxon>Mucoromycota</taxon>
        <taxon>Mucoromycotina</taxon>
        <taxon>Mucoromycetes</taxon>
        <taxon>Mucorales</taxon>
        <taxon>Cunninghamellaceae</taxon>
        <taxon>Absidia</taxon>
    </lineage>
</organism>
<reference evidence="1" key="1">
    <citation type="submission" date="2016-04" db="EMBL/GenBank/DDBJ databases">
        <authorList>
            <person name="Evans L.H."/>
            <person name="Alamgir A."/>
            <person name="Owens N."/>
            <person name="Weber N.D."/>
            <person name="Virtaneva K."/>
            <person name="Barbian K."/>
            <person name="Babar A."/>
            <person name="Rosenke K."/>
        </authorList>
    </citation>
    <scope>NUCLEOTIDE SEQUENCE [LARGE SCALE GENOMIC DNA]</scope>
    <source>
        <strain evidence="1">CBS 101.48</strain>
    </source>
</reference>
<dbReference type="InParanoid" id="A0A163IXL5"/>
<evidence type="ECO:0000313" key="1">
    <source>
        <dbReference type="EMBL" id="SAL95944.1"/>
    </source>
</evidence>
<sequence length="111" mass="13285">MNSATVSPTSTQDTSLPDSWWGTMTEMEEYYNQMLTEHLASYQEHHYQERHHQYLKNKALKEYFIPTLVDLVHLRHEEPTNVREHLQYTVTYDALPTLTLSHIFYHIFNTV</sequence>
<dbReference type="Proteomes" id="UP000078561">
    <property type="component" value="Unassembled WGS sequence"/>
</dbReference>
<accession>A0A163IXL5</accession>
<proteinExistence type="predicted"/>
<name>A0A163IXL5_ABSGL</name>
<dbReference type="EMBL" id="LT550481">
    <property type="protein sequence ID" value="SAL95944.1"/>
    <property type="molecule type" value="Genomic_DNA"/>
</dbReference>
<evidence type="ECO:0000313" key="2">
    <source>
        <dbReference type="Proteomes" id="UP000078561"/>
    </source>
</evidence>
<dbReference type="AlphaFoldDB" id="A0A163IXL5"/>
<gene>
    <name evidence="1" type="primary">ABSGL_01285.1 scaffold 1223</name>
</gene>
<protein>
    <submittedName>
        <fullName evidence="1">Uncharacterized protein</fullName>
    </submittedName>
</protein>
<keyword evidence="2" id="KW-1185">Reference proteome</keyword>